<dbReference type="GO" id="GO:0005886">
    <property type="term" value="C:plasma membrane"/>
    <property type="evidence" value="ECO:0007669"/>
    <property type="project" value="UniProtKB-SubCell"/>
</dbReference>
<comment type="caution">
    <text evidence="9">The sequence shown here is derived from an EMBL/GenBank/DDBJ whole genome shotgun (WGS) entry which is preliminary data.</text>
</comment>
<feature type="transmembrane region" description="Helical" evidence="7">
    <location>
        <begin position="245"/>
        <end position="264"/>
    </location>
</feature>
<comment type="subcellular location">
    <subcellularLocation>
        <location evidence="1">Cell membrane</location>
        <topology evidence="1">Multi-pass membrane protein</topology>
    </subcellularLocation>
</comment>
<dbReference type="InterPro" id="IPR020846">
    <property type="entry name" value="MFS_dom"/>
</dbReference>
<sequence>MKETTLDQLHIFITMFIISLIMSVQGPIFTPYAAMLGASSVMIGIMLSTSQLASLTGNLIVGPLVDRYGKRLFITLPLLLSGFLYIAHGFTATSTSLLALRSMNSFVLAFLMPAALTFISGYAANRRQQGKNMAIIGILGMIANIVAPLIGGKLGATIGYANTYVVIGSALLFIAIYTMIFLRDRQMLLVNRKTSKPTHFFHVFKSPQLQLVYLTGFAVMYIHGVIIYEIPYLTVEQGISTMNTGQLFSFMAIGTLLSLSLFFIHRFDPINRMMVGLFLMCISLSVFFNGLLSLPIFLFSMGICFGLTMPAAATAVTGAVRKEEHGRAFGVMSAVYSLGMIISSFMTAVIRQIISPYFIAFLVGMCFLTLIGYLKFRTPKSRSVEVERY</sequence>
<dbReference type="Gene3D" id="1.20.1250.20">
    <property type="entry name" value="MFS general substrate transporter like domains"/>
    <property type="match status" value="1"/>
</dbReference>
<feature type="transmembrane region" description="Helical" evidence="7">
    <location>
        <begin position="106"/>
        <end position="125"/>
    </location>
</feature>
<evidence type="ECO:0000313" key="10">
    <source>
        <dbReference type="Proteomes" id="UP000053881"/>
    </source>
</evidence>
<protein>
    <submittedName>
        <fullName evidence="9">MFS transporter</fullName>
    </submittedName>
</protein>
<evidence type="ECO:0000256" key="3">
    <source>
        <dbReference type="ARBA" id="ARBA00022475"/>
    </source>
</evidence>
<evidence type="ECO:0000259" key="8">
    <source>
        <dbReference type="PROSITE" id="PS50850"/>
    </source>
</evidence>
<feature type="transmembrane region" description="Helical" evidence="7">
    <location>
        <begin position="356"/>
        <end position="374"/>
    </location>
</feature>
<reference evidence="9 10" key="1">
    <citation type="submission" date="2015-06" db="EMBL/GenBank/DDBJ databases">
        <title>Genome sequencing project of Bacillus galactosidilyticus PL133.</title>
        <authorList>
            <person name="Gaiero J."/>
            <person name="Nicol R."/>
            <person name="Habash M."/>
        </authorList>
    </citation>
    <scope>NUCLEOTIDE SEQUENCE [LARGE SCALE GENOMIC DNA]</scope>
    <source>
        <strain evidence="9 10">PL133</strain>
    </source>
</reference>
<organism evidence="9 10">
    <name type="scientific">Lederbergia galactosidilytica</name>
    <dbReference type="NCBI Taxonomy" id="217031"/>
    <lineage>
        <taxon>Bacteria</taxon>
        <taxon>Bacillati</taxon>
        <taxon>Bacillota</taxon>
        <taxon>Bacilli</taxon>
        <taxon>Bacillales</taxon>
        <taxon>Bacillaceae</taxon>
        <taxon>Lederbergia</taxon>
    </lineage>
</organism>
<dbReference type="SUPFAM" id="SSF103473">
    <property type="entry name" value="MFS general substrate transporter"/>
    <property type="match status" value="1"/>
</dbReference>
<dbReference type="Proteomes" id="UP000053881">
    <property type="component" value="Unassembled WGS sequence"/>
</dbReference>
<feature type="domain" description="Major facilitator superfamily (MFS) profile" evidence="8">
    <location>
        <begin position="7"/>
        <end position="382"/>
    </location>
</feature>
<evidence type="ECO:0000256" key="1">
    <source>
        <dbReference type="ARBA" id="ARBA00004651"/>
    </source>
</evidence>
<evidence type="ECO:0000256" key="5">
    <source>
        <dbReference type="ARBA" id="ARBA00022989"/>
    </source>
</evidence>
<accession>A0A0Q9Y0V2</accession>
<dbReference type="PANTHER" id="PTHR23517">
    <property type="entry name" value="RESISTANCE PROTEIN MDTM, PUTATIVE-RELATED-RELATED"/>
    <property type="match status" value="1"/>
</dbReference>
<dbReference type="InterPro" id="IPR050171">
    <property type="entry name" value="MFS_Transporters"/>
</dbReference>
<feature type="transmembrane region" description="Helical" evidence="7">
    <location>
        <begin position="73"/>
        <end position="100"/>
    </location>
</feature>
<feature type="transmembrane region" description="Helical" evidence="7">
    <location>
        <begin position="273"/>
        <end position="290"/>
    </location>
</feature>
<keyword evidence="6 7" id="KW-0472">Membrane</keyword>
<feature type="transmembrane region" description="Helical" evidence="7">
    <location>
        <begin position="296"/>
        <end position="316"/>
    </location>
</feature>
<dbReference type="EMBL" id="LGPB01000060">
    <property type="protein sequence ID" value="KRG14636.1"/>
    <property type="molecule type" value="Genomic_DNA"/>
</dbReference>
<keyword evidence="5 7" id="KW-1133">Transmembrane helix</keyword>
<dbReference type="PROSITE" id="PS50850">
    <property type="entry name" value="MFS"/>
    <property type="match status" value="1"/>
</dbReference>
<keyword evidence="2" id="KW-0813">Transport</keyword>
<dbReference type="Pfam" id="PF07690">
    <property type="entry name" value="MFS_1"/>
    <property type="match status" value="1"/>
</dbReference>
<name>A0A0Q9Y0V2_9BACI</name>
<feature type="transmembrane region" description="Helical" evidence="7">
    <location>
        <begin position="163"/>
        <end position="182"/>
    </location>
</feature>
<keyword evidence="3" id="KW-1003">Cell membrane</keyword>
<evidence type="ECO:0000256" key="6">
    <source>
        <dbReference type="ARBA" id="ARBA00023136"/>
    </source>
</evidence>
<feature type="transmembrane region" description="Helical" evidence="7">
    <location>
        <begin position="40"/>
        <end position="61"/>
    </location>
</feature>
<feature type="transmembrane region" description="Helical" evidence="7">
    <location>
        <begin position="328"/>
        <end position="350"/>
    </location>
</feature>
<evidence type="ECO:0000256" key="2">
    <source>
        <dbReference type="ARBA" id="ARBA00022448"/>
    </source>
</evidence>
<proteinExistence type="predicted"/>
<evidence type="ECO:0000313" key="9">
    <source>
        <dbReference type="EMBL" id="KRG14636.1"/>
    </source>
</evidence>
<feature type="transmembrane region" description="Helical" evidence="7">
    <location>
        <begin position="211"/>
        <end position="233"/>
    </location>
</feature>
<feature type="transmembrane region" description="Helical" evidence="7">
    <location>
        <begin position="12"/>
        <end position="34"/>
    </location>
</feature>
<dbReference type="InterPro" id="IPR036259">
    <property type="entry name" value="MFS_trans_sf"/>
</dbReference>
<gene>
    <name evidence="9" type="ORF">ACA29_05675</name>
</gene>
<dbReference type="GO" id="GO:0022857">
    <property type="term" value="F:transmembrane transporter activity"/>
    <property type="evidence" value="ECO:0007669"/>
    <property type="project" value="InterPro"/>
</dbReference>
<evidence type="ECO:0000256" key="7">
    <source>
        <dbReference type="SAM" id="Phobius"/>
    </source>
</evidence>
<keyword evidence="4 7" id="KW-0812">Transmembrane</keyword>
<dbReference type="AlphaFoldDB" id="A0A0Q9Y0V2"/>
<feature type="transmembrane region" description="Helical" evidence="7">
    <location>
        <begin position="132"/>
        <end position="151"/>
    </location>
</feature>
<evidence type="ECO:0000256" key="4">
    <source>
        <dbReference type="ARBA" id="ARBA00022692"/>
    </source>
</evidence>
<dbReference type="PATRIC" id="fig|217031.4.peg.1894"/>
<dbReference type="InterPro" id="IPR011701">
    <property type="entry name" value="MFS"/>
</dbReference>